<evidence type="ECO:0000256" key="18">
    <source>
        <dbReference type="SAM" id="Phobius"/>
    </source>
</evidence>
<reference evidence="20" key="1">
    <citation type="submission" date="2015-12" db="EMBL/GenBank/DDBJ databases">
        <title>Complete mitochondrial genome of Koreanohadra koreana.</title>
        <authorList>
            <person name="Hwang U.W."/>
        </authorList>
    </citation>
    <scope>NUCLEOTIDE SEQUENCE</scope>
</reference>
<evidence type="ECO:0000256" key="17">
    <source>
        <dbReference type="ARBA" id="ARBA00049551"/>
    </source>
</evidence>
<evidence type="ECO:0000256" key="1">
    <source>
        <dbReference type="ARBA" id="ARBA00004448"/>
    </source>
</evidence>
<name>A0A3Q8AQB0_9EUPU</name>
<feature type="transmembrane region" description="Helical" evidence="18">
    <location>
        <begin position="54"/>
        <end position="72"/>
    </location>
</feature>
<feature type="domain" description="NADH:quinone oxidoreductase/Mrp antiporter transmembrane" evidence="19">
    <location>
        <begin position="22"/>
        <end position="205"/>
    </location>
</feature>
<keyword evidence="7 18" id="KW-0812">Transmembrane</keyword>
<evidence type="ECO:0000256" key="5">
    <source>
        <dbReference type="ARBA" id="ARBA00022448"/>
    </source>
</evidence>
<evidence type="ECO:0000256" key="9">
    <source>
        <dbReference type="ARBA" id="ARBA00022967"/>
    </source>
</evidence>
<evidence type="ECO:0000256" key="8">
    <source>
        <dbReference type="ARBA" id="ARBA00022792"/>
    </source>
</evidence>
<sequence length="282" mass="31809">MSFIFSWFLLLSFISFGLLVSNWLALVFIMEFTMFVFIFMMADSQVLSLSNPGIKYFFAQTLGSLCLLVAGLNSSFVMPNTNPMHLLLLLVGLCLKIGLFPFHFWVMPVIKELPYLMLGTVIILLKILPLSLLESCSGLLFIHYWSWMLTLTIILLSMISGLMYGLYSETLRGALGASSISHAGWFFLASLSSSLPLYFFLYSIMLTLVCGGLCFRQWQLTSLSVMGLAGLPPFTVFFGKMVVLMGFINNYISPVFVILVLLTAVFSLFYYLKFSFSLYLML</sequence>
<feature type="transmembrane region" description="Helical" evidence="18">
    <location>
        <begin position="84"/>
        <end position="106"/>
    </location>
</feature>
<protein>
    <recommendedName>
        <fullName evidence="4">NADH-ubiquinone oxidoreductase chain 2</fullName>
        <ecNumber evidence="3">7.1.1.2</ecNumber>
    </recommendedName>
    <alternativeName>
        <fullName evidence="16">NADH dehydrogenase subunit 2</fullName>
    </alternativeName>
</protein>
<dbReference type="GO" id="GO:0005743">
    <property type="term" value="C:mitochondrial inner membrane"/>
    <property type="evidence" value="ECO:0007669"/>
    <property type="project" value="UniProtKB-SubCell"/>
</dbReference>
<evidence type="ECO:0000256" key="14">
    <source>
        <dbReference type="ARBA" id="ARBA00023128"/>
    </source>
</evidence>
<feature type="transmembrane region" description="Helical" evidence="18">
    <location>
        <begin position="197"/>
        <end position="215"/>
    </location>
</feature>
<organism evidence="20">
    <name type="scientific">Fruticicola koreana</name>
    <dbReference type="NCBI Taxonomy" id="1686014"/>
    <lineage>
        <taxon>Eukaryota</taxon>
        <taxon>Metazoa</taxon>
        <taxon>Spiralia</taxon>
        <taxon>Lophotrochozoa</taxon>
        <taxon>Mollusca</taxon>
        <taxon>Gastropoda</taxon>
        <taxon>Heterobranchia</taxon>
        <taxon>Euthyneura</taxon>
        <taxon>Panpulmonata</taxon>
        <taxon>Eupulmonata</taxon>
        <taxon>Stylommatophora</taxon>
        <taxon>Helicina</taxon>
        <taxon>Camaenoidea</taxon>
        <taxon>Camaenidae</taxon>
        <taxon>Fruticicola</taxon>
    </lineage>
</organism>
<evidence type="ECO:0000256" key="10">
    <source>
        <dbReference type="ARBA" id="ARBA00022982"/>
    </source>
</evidence>
<comment type="subcellular location">
    <subcellularLocation>
        <location evidence="1">Mitochondrion inner membrane</location>
        <topology evidence="1">Multi-pass membrane protein</topology>
    </subcellularLocation>
</comment>
<evidence type="ECO:0000256" key="12">
    <source>
        <dbReference type="ARBA" id="ARBA00023027"/>
    </source>
</evidence>
<evidence type="ECO:0000256" key="3">
    <source>
        <dbReference type="ARBA" id="ARBA00012944"/>
    </source>
</evidence>
<dbReference type="EMBL" id="KU237291">
    <property type="protein sequence ID" value="APC61675.1"/>
    <property type="molecule type" value="Genomic_DNA"/>
</dbReference>
<evidence type="ECO:0000256" key="7">
    <source>
        <dbReference type="ARBA" id="ARBA00022692"/>
    </source>
</evidence>
<dbReference type="PANTHER" id="PTHR46552">
    <property type="entry name" value="NADH-UBIQUINONE OXIDOREDUCTASE CHAIN 2"/>
    <property type="match status" value="1"/>
</dbReference>
<dbReference type="GO" id="GO:0006120">
    <property type="term" value="P:mitochondrial electron transport, NADH to ubiquinone"/>
    <property type="evidence" value="ECO:0007669"/>
    <property type="project" value="TreeGrafter"/>
</dbReference>
<keyword evidence="10" id="KW-0249">Electron transport</keyword>
<evidence type="ECO:0000256" key="16">
    <source>
        <dbReference type="ARBA" id="ARBA00031028"/>
    </source>
</evidence>
<dbReference type="EC" id="7.1.1.2" evidence="3"/>
<dbReference type="Pfam" id="PF00361">
    <property type="entry name" value="Proton_antipo_M"/>
    <property type="match status" value="1"/>
</dbReference>
<geneLocation type="mitochondrion" evidence="20"/>
<keyword evidence="13" id="KW-0830">Ubiquinone</keyword>
<evidence type="ECO:0000259" key="19">
    <source>
        <dbReference type="Pfam" id="PF00361"/>
    </source>
</evidence>
<keyword evidence="5" id="KW-0813">Transport</keyword>
<evidence type="ECO:0000256" key="4">
    <source>
        <dbReference type="ARBA" id="ARBA00021008"/>
    </source>
</evidence>
<feature type="transmembrane region" description="Helical" evidence="18">
    <location>
        <begin position="254"/>
        <end position="272"/>
    </location>
</feature>
<dbReference type="InterPro" id="IPR001750">
    <property type="entry name" value="ND/Mrp_TM"/>
</dbReference>
<keyword evidence="11 18" id="KW-1133">Transmembrane helix</keyword>
<feature type="transmembrane region" description="Helical" evidence="18">
    <location>
        <begin position="20"/>
        <end position="42"/>
    </location>
</feature>
<dbReference type="GO" id="GO:0008137">
    <property type="term" value="F:NADH dehydrogenase (ubiquinone) activity"/>
    <property type="evidence" value="ECO:0007669"/>
    <property type="project" value="UniProtKB-EC"/>
</dbReference>
<evidence type="ECO:0000256" key="13">
    <source>
        <dbReference type="ARBA" id="ARBA00023075"/>
    </source>
</evidence>
<evidence type="ECO:0000256" key="11">
    <source>
        <dbReference type="ARBA" id="ARBA00022989"/>
    </source>
</evidence>
<dbReference type="InterPro" id="IPR050175">
    <property type="entry name" value="Complex_I_Subunit_2"/>
</dbReference>
<evidence type="ECO:0000256" key="2">
    <source>
        <dbReference type="ARBA" id="ARBA00007012"/>
    </source>
</evidence>
<evidence type="ECO:0000256" key="6">
    <source>
        <dbReference type="ARBA" id="ARBA00022660"/>
    </source>
</evidence>
<keyword evidence="12" id="KW-0520">NAD</keyword>
<keyword evidence="8" id="KW-0999">Mitochondrion inner membrane</keyword>
<proteinExistence type="inferred from homology"/>
<dbReference type="PANTHER" id="PTHR46552:SF1">
    <property type="entry name" value="NADH-UBIQUINONE OXIDOREDUCTASE CHAIN 2"/>
    <property type="match status" value="1"/>
</dbReference>
<feature type="transmembrane region" description="Helical" evidence="18">
    <location>
        <begin position="227"/>
        <end position="248"/>
    </location>
</feature>
<feature type="transmembrane region" description="Helical" evidence="18">
    <location>
        <begin position="144"/>
        <end position="167"/>
    </location>
</feature>
<keyword evidence="9" id="KW-1278">Translocase</keyword>
<keyword evidence="15 18" id="KW-0472">Membrane</keyword>
<comment type="similarity">
    <text evidence="2">Belongs to the complex I subunit 2 family.</text>
</comment>
<keyword evidence="6" id="KW-0679">Respiratory chain</keyword>
<keyword evidence="14 20" id="KW-0496">Mitochondrion</keyword>
<evidence type="ECO:0000313" key="20">
    <source>
        <dbReference type="EMBL" id="APC61675.1"/>
    </source>
</evidence>
<gene>
    <name evidence="20" type="primary">ND2</name>
</gene>
<dbReference type="AlphaFoldDB" id="A0A3Q8AQB0"/>
<comment type="catalytic activity">
    <reaction evidence="17">
        <text>a ubiquinone + NADH + 5 H(+)(in) = a ubiquinol + NAD(+) + 4 H(+)(out)</text>
        <dbReference type="Rhea" id="RHEA:29091"/>
        <dbReference type="Rhea" id="RHEA-COMP:9565"/>
        <dbReference type="Rhea" id="RHEA-COMP:9566"/>
        <dbReference type="ChEBI" id="CHEBI:15378"/>
        <dbReference type="ChEBI" id="CHEBI:16389"/>
        <dbReference type="ChEBI" id="CHEBI:17976"/>
        <dbReference type="ChEBI" id="CHEBI:57540"/>
        <dbReference type="ChEBI" id="CHEBI:57945"/>
        <dbReference type="EC" id="7.1.1.2"/>
    </reaction>
</comment>
<evidence type="ECO:0000256" key="15">
    <source>
        <dbReference type="ARBA" id="ARBA00023136"/>
    </source>
</evidence>
<accession>A0A3Q8AQB0</accession>
<feature type="transmembrane region" description="Helical" evidence="18">
    <location>
        <begin position="113"/>
        <end position="132"/>
    </location>
</feature>